<evidence type="ECO:0000256" key="1">
    <source>
        <dbReference type="SAM" id="MobiDB-lite"/>
    </source>
</evidence>
<proteinExistence type="predicted"/>
<dbReference type="OrthoDB" id="2656691at2759"/>
<dbReference type="EMBL" id="KN833762">
    <property type="protein sequence ID" value="KIK20602.1"/>
    <property type="molecule type" value="Genomic_DNA"/>
</dbReference>
<sequence length="354" mass="38491">MHSVWNVQGVGVAGSFTAHPPHLVEGDGRSPTVPYCKLPLPDARFFPINDAVQIGAPTLTAKYGPSTLGGHRGYREQQPCYDPNDLRFSPSGHLPTGRLSTPACPQNLLDIADRTTINVGTAPPSMYYTPPQAGREGNYEWVSGNDYGYGNVAPSFPYSNKPRHQQPHSFHPVHHDIGNLSMHGASPEADHSHIGPSKDAPAAGVACGHCGWRDNDGKECGELLTYPGNLASHFADYHGIRNMASNVAIVCRWCPPGEIVKRESIVRHLREHHLGYRRRKKGVAQPSFQFPSVTRSPRTSHAVTPAESPTFVFSYPPHGPSPTHTRPPCSRDFPTASFPVDISPGGTPSWNQNG</sequence>
<name>A0A0C9ZDR9_9AGAM</name>
<evidence type="ECO:0000313" key="3">
    <source>
        <dbReference type="Proteomes" id="UP000054018"/>
    </source>
</evidence>
<gene>
    <name evidence="2" type="ORF">PISMIDRAFT_578421</name>
</gene>
<keyword evidence="3" id="KW-1185">Reference proteome</keyword>
<feature type="compositionally biased region" description="Polar residues" evidence="1">
    <location>
        <begin position="291"/>
        <end position="302"/>
    </location>
</feature>
<dbReference type="Proteomes" id="UP000054018">
    <property type="component" value="Unassembled WGS sequence"/>
</dbReference>
<dbReference type="HOGENOM" id="CLU_783284_0_0_1"/>
<dbReference type="AlphaFoldDB" id="A0A0C9ZDR9"/>
<reference evidence="3" key="2">
    <citation type="submission" date="2015-01" db="EMBL/GenBank/DDBJ databases">
        <title>Evolutionary Origins and Diversification of the Mycorrhizal Mutualists.</title>
        <authorList>
            <consortium name="DOE Joint Genome Institute"/>
            <consortium name="Mycorrhizal Genomics Consortium"/>
            <person name="Kohler A."/>
            <person name="Kuo A."/>
            <person name="Nagy L.G."/>
            <person name="Floudas D."/>
            <person name="Copeland A."/>
            <person name="Barry K.W."/>
            <person name="Cichocki N."/>
            <person name="Veneault-Fourrey C."/>
            <person name="LaButti K."/>
            <person name="Lindquist E.A."/>
            <person name="Lipzen A."/>
            <person name="Lundell T."/>
            <person name="Morin E."/>
            <person name="Murat C."/>
            <person name="Riley R."/>
            <person name="Ohm R."/>
            <person name="Sun H."/>
            <person name="Tunlid A."/>
            <person name="Henrissat B."/>
            <person name="Grigoriev I.V."/>
            <person name="Hibbett D.S."/>
            <person name="Martin F."/>
        </authorList>
    </citation>
    <scope>NUCLEOTIDE SEQUENCE [LARGE SCALE GENOMIC DNA]</scope>
    <source>
        <strain evidence="3">441</strain>
    </source>
</reference>
<evidence type="ECO:0000313" key="2">
    <source>
        <dbReference type="EMBL" id="KIK20602.1"/>
    </source>
</evidence>
<protein>
    <submittedName>
        <fullName evidence="2">Uncharacterized protein</fullName>
    </submittedName>
</protein>
<feature type="region of interest" description="Disordered" evidence="1">
    <location>
        <begin position="291"/>
        <end position="354"/>
    </location>
</feature>
<reference evidence="2 3" key="1">
    <citation type="submission" date="2014-04" db="EMBL/GenBank/DDBJ databases">
        <authorList>
            <consortium name="DOE Joint Genome Institute"/>
            <person name="Kuo A."/>
            <person name="Kohler A."/>
            <person name="Costa M.D."/>
            <person name="Nagy L.G."/>
            <person name="Floudas D."/>
            <person name="Copeland A."/>
            <person name="Barry K.W."/>
            <person name="Cichocki N."/>
            <person name="Veneault-Fourrey C."/>
            <person name="LaButti K."/>
            <person name="Lindquist E.A."/>
            <person name="Lipzen A."/>
            <person name="Lundell T."/>
            <person name="Morin E."/>
            <person name="Murat C."/>
            <person name="Sun H."/>
            <person name="Tunlid A."/>
            <person name="Henrissat B."/>
            <person name="Grigoriev I.V."/>
            <person name="Hibbett D.S."/>
            <person name="Martin F."/>
            <person name="Nordberg H.P."/>
            <person name="Cantor M.N."/>
            <person name="Hua S.X."/>
        </authorList>
    </citation>
    <scope>NUCLEOTIDE SEQUENCE [LARGE SCALE GENOMIC DNA]</scope>
    <source>
        <strain evidence="2 3">441</strain>
    </source>
</reference>
<accession>A0A0C9ZDR9</accession>
<organism evidence="2 3">
    <name type="scientific">Pisolithus microcarpus 441</name>
    <dbReference type="NCBI Taxonomy" id="765257"/>
    <lineage>
        <taxon>Eukaryota</taxon>
        <taxon>Fungi</taxon>
        <taxon>Dikarya</taxon>
        <taxon>Basidiomycota</taxon>
        <taxon>Agaricomycotina</taxon>
        <taxon>Agaricomycetes</taxon>
        <taxon>Agaricomycetidae</taxon>
        <taxon>Boletales</taxon>
        <taxon>Sclerodermatineae</taxon>
        <taxon>Pisolithaceae</taxon>
        <taxon>Pisolithus</taxon>
    </lineage>
</organism>